<dbReference type="InterPro" id="IPR052382">
    <property type="entry name" value="ABHD10_acyl-thioesterase"/>
</dbReference>
<dbReference type="PANTHER" id="PTHR16138">
    <property type="entry name" value="MYCOPHENOLIC ACID ACYL-GLUCURONIDE ESTERASE, MITOCHONDRIAL"/>
    <property type="match status" value="1"/>
</dbReference>
<dbReference type="EMBL" id="QEAO01000048">
    <property type="protein sequence ID" value="TPX31261.1"/>
    <property type="molecule type" value="Genomic_DNA"/>
</dbReference>
<dbReference type="SUPFAM" id="SSF53474">
    <property type="entry name" value="alpha/beta-Hydrolases"/>
    <property type="match status" value="1"/>
</dbReference>
<dbReference type="STRING" id="1806994.A0A507BVU4"/>
<gene>
    <name evidence="3" type="ORF">SmJEL517_g05373</name>
</gene>
<reference evidence="3 4" key="1">
    <citation type="journal article" date="2019" name="Sci. Rep.">
        <title>Comparative genomics of chytrid fungi reveal insights into the obligate biotrophic and pathogenic lifestyle of Synchytrium endobioticum.</title>
        <authorList>
            <person name="van de Vossenberg B.T.L.H."/>
            <person name="Warris S."/>
            <person name="Nguyen H.D.T."/>
            <person name="van Gent-Pelzer M.P.E."/>
            <person name="Joly D.L."/>
            <person name="van de Geest H.C."/>
            <person name="Bonants P.J.M."/>
            <person name="Smith D.S."/>
            <person name="Levesque C.A."/>
            <person name="van der Lee T.A.J."/>
        </authorList>
    </citation>
    <scope>NUCLEOTIDE SEQUENCE [LARGE SCALE GENOMIC DNA]</scope>
    <source>
        <strain evidence="3 4">JEL517</strain>
    </source>
</reference>
<dbReference type="InterPro" id="IPR029058">
    <property type="entry name" value="AB_hydrolase_fold"/>
</dbReference>
<dbReference type="RefSeq" id="XP_031022733.1">
    <property type="nucleotide sequence ID" value="XM_031171299.1"/>
</dbReference>
<dbReference type="Pfam" id="PF12146">
    <property type="entry name" value="Hydrolase_4"/>
    <property type="match status" value="1"/>
</dbReference>
<dbReference type="GeneID" id="42006596"/>
<evidence type="ECO:0000313" key="3">
    <source>
        <dbReference type="EMBL" id="TPX31261.1"/>
    </source>
</evidence>
<evidence type="ECO:0000259" key="2">
    <source>
        <dbReference type="Pfam" id="PF12146"/>
    </source>
</evidence>
<evidence type="ECO:0000313" key="4">
    <source>
        <dbReference type="Proteomes" id="UP000319731"/>
    </source>
</evidence>
<accession>A0A507BVU4</accession>
<protein>
    <recommendedName>
        <fullName evidence="2">Serine aminopeptidase S33 domain-containing protein</fullName>
    </recommendedName>
</protein>
<dbReference type="InterPro" id="IPR022742">
    <property type="entry name" value="Hydrolase_4"/>
</dbReference>
<proteinExistence type="predicted"/>
<comment type="caution">
    <text evidence="3">The sequence shown here is derived from an EMBL/GenBank/DDBJ whole genome shotgun (WGS) entry which is preliminary data.</text>
</comment>
<feature type="domain" description="Serine aminopeptidase S33" evidence="2">
    <location>
        <begin position="38"/>
        <end position="148"/>
    </location>
</feature>
<dbReference type="Gene3D" id="3.40.50.1820">
    <property type="entry name" value="alpha/beta hydrolase"/>
    <property type="match status" value="1"/>
</dbReference>
<dbReference type="PANTHER" id="PTHR16138:SF7">
    <property type="entry name" value="PALMITOYL-PROTEIN THIOESTERASE ABHD10, MITOCHONDRIAL"/>
    <property type="match status" value="1"/>
</dbReference>
<sequence>MARQTHKLPLRKLSTIGNDHLAYYHRAAHPNNAHLPQILLVSGYNSTIETGLKSNNLAQLCEKHGLAYMVYDHFGHGSSSGKLIDGTVTRWKNDLLRVLDSVYCKGKPQLLVGSSLGCWISLLAAKERPDQIVGLVGVGGAANFTESVYKKIPSDLIENARRGDGVIWLPSKYDPKGYPYSLKLLEDGHENLVTKPWPVKVPVTLIHGVMDDAIPYQTSINVAGDIESEDVKVVLVKDGLHEMSRPKDLQLLGETVLEMLAKISPFAKL</sequence>
<keyword evidence="4" id="KW-1185">Reference proteome</keyword>
<name>A0A507BVU4_9FUNG</name>
<evidence type="ECO:0000256" key="1">
    <source>
        <dbReference type="ARBA" id="ARBA00022801"/>
    </source>
</evidence>
<dbReference type="OrthoDB" id="408373at2759"/>
<organism evidence="3 4">
    <name type="scientific">Synchytrium microbalum</name>
    <dbReference type="NCBI Taxonomy" id="1806994"/>
    <lineage>
        <taxon>Eukaryota</taxon>
        <taxon>Fungi</taxon>
        <taxon>Fungi incertae sedis</taxon>
        <taxon>Chytridiomycota</taxon>
        <taxon>Chytridiomycota incertae sedis</taxon>
        <taxon>Chytridiomycetes</taxon>
        <taxon>Synchytriales</taxon>
        <taxon>Synchytriaceae</taxon>
        <taxon>Synchytrium</taxon>
    </lineage>
</organism>
<dbReference type="Proteomes" id="UP000319731">
    <property type="component" value="Unassembled WGS sequence"/>
</dbReference>
<dbReference type="GO" id="GO:0004553">
    <property type="term" value="F:hydrolase activity, hydrolyzing O-glycosyl compounds"/>
    <property type="evidence" value="ECO:0007669"/>
    <property type="project" value="TreeGrafter"/>
</dbReference>
<dbReference type="AlphaFoldDB" id="A0A507BVU4"/>
<keyword evidence="1" id="KW-0378">Hydrolase</keyword>